<comment type="pathway">
    <text evidence="1">Amino-acid biosynthesis; S-adenosyl-L-methionine biosynthesis; S-adenosyl-L-methionine from L-methionine: step 1/1.</text>
</comment>
<evidence type="ECO:0000256" key="5">
    <source>
        <dbReference type="ARBA" id="ARBA00045998"/>
    </source>
</evidence>
<evidence type="ECO:0000256" key="2">
    <source>
        <dbReference type="ARBA" id="ARBA00008656"/>
    </source>
</evidence>
<evidence type="ECO:0000256" key="1">
    <source>
        <dbReference type="ARBA" id="ARBA00005224"/>
    </source>
</evidence>
<organism evidence="7 8">
    <name type="scientific">Owenia fusiformis</name>
    <name type="common">Polychaete worm</name>
    <dbReference type="NCBI Taxonomy" id="6347"/>
    <lineage>
        <taxon>Eukaryota</taxon>
        <taxon>Metazoa</taxon>
        <taxon>Spiralia</taxon>
        <taxon>Lophotrochozoa</taxon>
        <taxon>Annelida</taxon>
        <taxon>Polychaeta</taxon>
        <taxon>Sedentaria</taxon>
        <taxon>Canalipalpata</taxon>
        <taxon>Sabellida</taxon>
        <taxon>Oweniida</taxon>
        <taxon>Oweniidae</taxon>
        <taxon>Owenia</taxon>
    </lineage>
</organism>
<name>A0A8J1TIC7_OWEFU</name>
<dbReference type="GO" id="GO:0048270">
    <property type="term" value="F:methionine adenosyltransferase regulator activity"/>
    <property type="evidence" value="ECO:0007669"/>
    <property type="project" value="TreeGrafter"/>
</dbReference>
<dbReference type="InterPro" id="IPR005913">
    <property type="entry name" value="dTDP_dehydrorham_reduct"/>
</dbReference>
<comment type="caution">
    <text evidence="7">The sequence shown here is derived from an EMBL/GenBank/DDBJ whole genome shotgun (WGS) entry which is preliminary data.</text>
</comment>
<evidence type="ECO:0000256" key="4">
    <source>
        <dbReference type="ARBA" id="ARBA00029977"/>
    </source>
</evidence>
<dbReference type="UniPathway" id="UPA00315">
    <property type="reaction ID" value="UER00080"/>
</dbReference>
<protein>
    <recommendedName>
        <fullName evidence="3">Methionine adenosyltransferase 2 subunit beta</fullName>
    </recommendedName>
    <alternativeName>
        <fullName evidence="4">Methionine adenosyltransferase II beta</fullName>
    </alternativeName>
</protein>
<dbReference type="Pfam" id="PF04321">
    <property type="entry name" value="RmlD_sub_bind"/>
    <property type="match status" value="1"/>
</dbReference>
<comment type="function">
    <text evidence="5">Regulatory subunit of S-adenosylmethionine synthetase 2, an enzyme that catalyzes the formation of S-adenosylmethionine from methionine and ATP. Regulates MAT2A catalytic activity by changing its kinetic properties, increasing its affinity for L-methionine. Can bind NADP (in vitro).</text>
</comment>
<dbReference type="InterPro" id="IPR029903">
    <property type="entry name" value="RmlD-like-bd"/>
</dbReference>
<dbReference type="Gene3D" id="3.40.50.720">
    <property type="entry name" value="NAD(P)-binding Rossmann-like Domain"/>
    <property type="match status" value="1"/>
</dbReference>
<dbReference type="SUPFAM" id="SSF51735">
    <property type="entry name" value="NAD(P)-binding Rossmann-fold domains"/>
    <property type="match status" value="1"/>
</dbReference>
<dbReference type="GO" id="GO:0006556">
    <property type="term" value="P:S-adenosylmethionine biosynthetic process"/>
    <property type="evidence" value="ECO:0007669"/>
    <property type="project" value="UniProtKB-UniPathway"/>
</dbReference>
<dbReference type="GO" id="GO:0048269">
    <property type="term" value="C:methionine adenosyltransferase complex"/>
    <property type="evidence" value="ECO:0007669"/>
    <property type="project" value="TreeGrafter"/>
</dbReference>
<evidence type="ECO:0000313" key="7">
    <source>
        <dbReference type="EMBL" id="CAH1778051.1"/>
    </source>
</evidence>
<sequence>MARVLITGASGLLGRAIFREFTALQSWETLGLAFSRCGANLKKVDLTKEAEVVAVIQDFKPNVIIHSAAERRPDVVEKQEDKTKALNVTATQTICREAAKVGAFVMYLSTDYVFDGTSPPHKVTDEPNPLNKYGISKLEGEKTVREASADNIVLRVPILYGTIESLSESAVTILFKQVRDTSTPCKMDDLLRRFPTHCDDVAFVIRQLAEKRMQDPSLTGVFHWSGDENMTKYDMSLVMGEIFGISTNHIEADKNPPKGAPRPENAQLDPSRLEHLGIGKRTAFRNGIKAALEPFLI</sequence>
<dbReference type="Proteomes" id="UP000749559">
    <property type="component" value="Unassembled WGS sequence"/>
</dbReference>
<reference evidence="7" key="1">
    <citation type="submission" date="2022-03" db="EMBL/GenBank/DDBJ databases">
        <authorList>
            <person name="Martin C."/>
        </authorList>
    </citation>
    <scope>NUCLEOTIDE SEQUENCE</scope>
</reference>
<comment type="similarity">
    <text evidence="2">Belongs to the dTDP-4-dehydrorhamnose reductase family. MAT2B subfamily.</text>
</comment>
<dbReference type="PANTHER" id="PTHR10491">
    <property type="entry name" value="DTDP-4-DEHYDRORHAMNOSE REDUCTASE"/>
    <property type="match status" value="1"/>
</dbReference>
<dbReference type="CDD" id="cd05254">
    <property type="entry name" value="dTDP_HR_like_SDR_e"/>
    <property type="match status" value="1"/>
</dbReference>
<dbReference type="OrthoDB" id="6235964at2759"/>
<proteinExistence type="inferred from homology"/>
<gene>
    <name evidence="7" type="ORF">OFUS_LOCUS5023</name>
</gene>
<dbReference type="AlphaFoldDB" id="A0A8J1TIC7"/>
<keyword evidence="8" id="KW-1185">Reference proteome</keyword>
<dbReference type="InterPro" id="IPR036291">
    <property type="entry name" value="NAD(P)-bd_dom_sf"/>
</dbReference>
<accession>A0A8J1TIC7</accession>
<evidence type="ECO:0000256" key="3">
    <source>
        <dbReference type="ARBA" id="ARBA00021596"/>
    </source>
</evidence>
<evidence type="ECO:0000256" key="6">
    <source>
        <dbReference type="ARBA" id="ARBA00046786"/>
    </source>
</evidence>
<evidence type="ECO:0000313" key="8">
    <source>
        <dbReference type="Proteomes" id="UP000749559"/>
    </source>
</evidence>
<dbReference type="FunFam" id="3.40.50.720:FF:000357">
    <property type="entry name" value="Methionine adenosyltransferase 2 subunit beta"/>
    <property type="match status" value="1"/>
</dbReference>
<dbReference type="EMBL" id="CAIIXF020000002">
    <property type="protein sequence ID" value="CAH1778051.1"/>
    <property type="molecule type" value="Genomic_DNA"/>
</dbReference>
<comment type="subunit">
    <text evidence="6">Heterotrimer; composed of a catalytic MAT2A homodimer that binds one regulatory MAT2B chain. Heterohexamer; composed of a central, catalytic MAT2A homotetramer flanked on either side by a regulatory MAT2B chain. NADP binding increases the affinity for MAT2A.</text>
</comment>
<dbReference type="PANTHER" id="PTHR10491:SF4">
    <property type="entry name" value="METHIONINE ADENOSYLTRANSFERASE 2 SUBUNIT BETA"/>
    <property type="match status" value="1"/>
</dbReference>